<dbReference type="EMBL" id="FQNC01000042">
    <property type="protein sequence ID" value="SGY40886.1"/>
    <property type="molecule type" value="Genomic_DNA"/>
</dbReference>
<dbReference type="SUPFAM" id="SSF103473">
    <property type="entry name" value="MFS general substrate transporter"/>
    <property type="match status" value="1"/>
</dbReference>
<evidence type="ECO:0000256" key="2">
    <source>
        <dbReference type="ARBA" id="ARBA00022448"/>
    </source>
</evidence>
<feature type="transmembrane region" description="Helical" evidence="7">
    <location>
        <begin position="116"/>
        <end position="134"/>
    </location>
</feature>
<dbReference type="Pfam" id="PF07690">
    <property type="entry name" value="MFS_1"/>
    <property type="match status" value="1"/>
</dbReference>
<evidence type="ECO:0000256" key="5">
    <source>
        <dbReference type="ARBA" id="ARBA00023136"/>
    </source>
</evidence>
<sequence>MSSPTPSLDKRPLRAEAEKEARLSNANYTPATSETSSEVQKVTYTAEEEKRLLRKSGWLYALFDLALLPGLTFLYLLSFLDRSNVGNANDVGSRRLYGLLKDIGLAKQPEAYNTSLALYFLGYVLFEIPANAVLKRYNPRVWLPSLTVAWGIVAICQAFVTNKAGFYVARTFMGIVEAGLFPGCVFVFSMYYKRKERHWRVALFFGGAALAGAFGGVLAYGISFMAGVGGHAAWYWIFVLEGVFTVLVGLSAYFWVPDYPRQAKFLTDRDREILITRLAEDSDSANIEPFKFEGVKSAVKDHLVIAFSFVFHGFAFPLYSLSLFLPTIIQQLGYASWKSFISQAQLLTTPIYASAFLAILLAARLSATHDRRGVYIIASGVIAIIGYIVILATHTAGARLAGAFLAVMGIYAATALLLSWPAENISGQTRRATATATQIFIGDIGAIAGVLVYRPSLNQHFFRTPHIIAIGYTLFGMLSAAWLWYWMRKQNLQRASIIQVNKQDGTAVPAAQDIRGDRAIDYVYQL</sequence>
<keyword evidence="2" id="KW-0813">Transport</keyword>
<gene>
    <name evidence="9" type="primary">BQ5605_C003g02437</name>
    <name evidence="9" type="ORF">BQ5605_C003G02437</name>
</gene>
<dbReference type="Gene3D" id="1.20.1250.20">
    <property type="entry name" value="MFS general substrate transporter like domains"/>
    <property type="match status" value="2"/>
</dbReference>
<dbReference type="AlphaFoldDB" id="A0A2X0MNU3"/>
<evidence type="ECO:0000256" key="4">
    <source>
        <dbReference type="ARBA" id="ARBA00022989"/>
    </source>
</evidence>
<feature type="transmembrane region" description="Helical" evidence="7">
    <location>
        <begin position="465"/>
        <end position="486"/>
    </location>
</feature>
<feature type="transmembrane region" description="Helical" evidence="7">
    <location>
        <begin position="349"/>
        <end position="367"/>
    </location>
</feature>
<evidence type="ECO:0000259" key="8">
    <source>
        <dbReference type="PROSITE" id="PS50850"/>
    </source>
</evidence>
<dbReference type="STRING" id="796604.A0A2X0MNU3"/>
<evidence type="ECO:0000256" key="1">
    <source>
        <dbReference type="ARBA" id="ARBA00004141"/>
    </source>
</evidence>
<dbReference type="InterPro" id="IPR020846">
    <property type="entry name" value="MFS_dom"/>
</dbReference>
<keyword evidence="10" id="KW-1185">Reference proteome</keyword>
<evidence type="ECO:0000256" key="6">
    <source>
        <dbReference type="SAM" id="MobiDB-lite"/>
    </source>
</evidence>
<reference evidence="9 10" key="1">
    <citation type="submission" date="2016-11" db="EMBL/GenBank/DDBJ databases">
        <authorList>
            <person name="Jaros S."/>
            <person name="Januszkiewicz K."/>
            <person name="Wedrychowicz H."/>
        </authorList>
    </citation>
    <scope>NUCLEOTIDE SEQUENCE [LARGE SCALE GENOMIC DNA]</scope>
</reference>
<feature type="transmembrane region" description="Helical" evidence="7">
    <location>
        <begin position="432"/>
        <end position="453"/>
    </location>
</feature>
<feature type="transmembrane region" description="Helical" evidence="7">
    <location>
        <begin position="166"/>
        <end position="189"/>
    </location>
</feature>
<evidence type="ECO:0000313" key="9">
    <source>
        <dbReference type="EMBL" id="SGY40886.1"/>
    </source>
</evidence>
<keyword evidence="4 7" id="KW-1133">Transmembrane helix</keyword>
<organism evidence="9 10">
    <name type="scientific">Microbotryum silenes-dioicae</name>
    <dbReference type="NCBI Taxonomy" id="796604"/>
    <lineage>
        <taxon>Eukaryota</taxon>
        <taxon>Fungi</taxon>
        <taxon>Dikarya</taxon>
        <taxon>Basidiomycota</taxon>
        <taxon>Pucciniomycotina</taxon>
        <taxon>Microbotryomycetes</taxon>
        <taxon>Microbotryales</taxon>
        <taxon>Microbotryaceae</taxon>
        <taxon>Microbotryum</taxon>
    </lineage>
</organism>
<feature type="compositionally biased region" description="Polar residues" evidence="6">
    <location>
        <begin position="24"/>
        <end position="40"/>
    </location>
</feature>
<feature type="compositionally biased region" description="Basic and acidic residues" evidence="6">
    <location>
        <begin position="8"/>
        <end position="22"/>
    </location>
</feature>
<feature type="transmembrane region" description="Helical" evidence="7">
    <location>
        <begin position="400"/>
        <end position="420"/>
    </location>
</feature>
<feature type="transmembrane region" description="Helical" evidence="7">
    <location>
        <begin position="201"/>
        <end position="222"/>
    </location>
</feature>
<dbReference type="PROSITE" id="PS50850">
    <property type="entry name" value="MFS"/>
    <property type="match status" value="1"/>
</dbReference>
<feature type="transmembrane region" description="Helical" evidence="7">
    <location>
        <begin position="58"/>
        <end position="77"/>
    </location>
</feature>
<feature type="domain" description="Major facilitator superfamily (MFS) profile" evidence="8">
    <location>
        <begin position="67"/>
        <end position="491"/>
    </location>
</feature>
<evidence type="ECO:0000313" key="10">
    <source>
        <dbReference type="Proteomes" id="UP000249464"/>
    </source>
</evidence>
<feature type="transmembrane region" description="Helical" evidence="7">
    <location>
        <begin position="234"/>
        <end position="256"/>
    </location>
</feature>
<dbReference type="InterPro" id="IPR036259">
    <property type="entry name" value="MFS_trans_sf"/>
</dbReference>
<dbReference type="PANTHER" id="PTHR43791">
    <property type="entry name" value="PERMEASE-RELATED"/>
    <property type="match status" value="1"/>
</dbReference>
<dbReference type="PANTHER" id="PTHR43791:SF22">
    <property type="entry name" value="TRANSPORTER, PUTATIVE (AFU_ORTHOLOGUE AFUA_6G11320)-RELATED"/>
    <property type="match status" value="1"/>
</dbReference>
<feature type="transmembrane region" description="Helical" evidence="7">
    <location>
        <begin position="141"/>
        <end position="160"/>
    </location>
</feature>
<dbReference type="GO" id="GO:0022857">
    <property type="term" value="F:transmembrane transporter activity"/>
    <property type="evidence" value="ECO:0007669"/>
    <property type="project" value="InterPro"/>
</dbReference>
<keyword evidence="5 7" id="KW-0472">Membrane</keyword>
<accession>A0A2X0MNU3</accession>
<protein>
    <submittedName>
        <fullName evidence="9">BQ5605_C003g02437 protein</fullName>
    </submittedName>
</protein>
<keyword evidence="3 7" id="KW-0812">Transmembrane</keyword>
<feature type="transmembrane region" description="Helical" evidence="7">
    <location>
        <begin position="374"/>
        <end position="394"/>
    </location>
</feature>
<evidence type="ECO:0000256" key="7">
    <source>
        <dbReference type="SAM" id="Phobius"/>
    </source>
</evidence>
<dbReference type="GO" id="GO:0016020">
    <property type="term" value="C:membrane"/>
    <property type="evidence" value="ECO:0007669"/>
    <property type="project" value="UniProtKB-SubCell"/>
</dbReference>
<feature type="transmembrane region" description="Helical" evidence="7">
    <location>
        <begin position="303"/>
        <end position="329"/>
    </location>
</feature>
<evidence type="ECO:0000256" key="3">
    <source>
        <dbReference type="ARBA" id="ARBA00022692"/>
    </source>
</evidence>
<feature type="region of interest" description="Disordered" evidence="6">
    <location>
        <begin position="1"/>
        <end position="40"/>
    </location>
</feature>
<dbReference type="FunFam" id="1.20.1250.20:FF:000018">
    <property type="entry name" value="MFS transporter permease"/>
    <property type="match status" value="1"/>
</dbReference>
<dbReference type="Proteomes" id="UP000249464">
    <property type="component" value="Unassembled WGS sequence"/>
</dbReference>
<comment type="subcellular location">
    <subcellularLocation>
        <location evidence="1">Membrane</location>
        <topology evidence="1">Multi-pass membrane protein</topology>
    </subcellularLocation>
</comment>
<name>A0A2X0MNU3_9BASI</name>
<proteinExistence type="predicted"/>
<dbReference type="InterPro" id="IPR011701">
    <property type="entry name" value="MFS"/>
</dbReference>